<keyword evidence="2" id="KW-1185">Reference proteome</keyword>
<dbReference type="EMBL" id="CAJVPW010059135">
    <property type="protein sequence ID" value="CAG8779083.1"/>
    <property type="molecule type" value="Genomic_DNA"/>
</dbReference>
<dbReference type="Proteomes" id="UP000789366">
    <property type="component" value="Unassembled WGS sequence"/>
</dbReference>
<organism evidence="1 2">
    <name type="scientific">Cetraspora pellucida</name>
    <dbReference type="NCBI Taxonomy" id="1433469"/>
    <lineage>
        <taxon>Eukaryota</taxon>
        <taxon>Fungi</taxon>
        <taxon>Fungi incertae sedis</taxon>
        <taxon>Mucoromycota</taxon>
        <taxon>Glomeromycotina</taxon>
        <taxon>Glomeromycetes</taxon>
        <taxon>Diversisporales</taxon>
        <taxon>Gigasporaceae</taxon>
        <taxon>Cetraspora</taxon>
    </lineage>
</organism>
<proteinExistence type="predicted"/>
<reference evidence="1" key="1">
    <citation type="submission" date="2021-06" db="EMBL/GenBank/DDBJ databases">
        <authorList>
            <person name="Kallberg Y."/>
            <person name="Tangrot J."/>
            <person name="Rosling A."/>
        </authorList>
    </citation>
    <scope>NUCLEOTIDE SEQUENCE</scope>
    <source>
        <strain evidence="1">28 12/20/2015</strain>
    </source>
</reference>
<feature type="non-terminal residue" evidence="1">
    <location>
        <position position="47"/>
    </location>
</feature>
<protein>
    <submittedName>
        <fullName evidence="1">12648_t:CDS:1</fullName>
    </submittedName>
</protein>
<evidence type="ECO:0000313" key="1">
    <source>
        <dbReference type="EMBL" id="CAG8779083.1"/>
    </source>
</evidence>
<feature type="non-terminal residue" evidence="1">
    <location>
        <position position="1"/>
    </location>
</feature>
<comment type="caution">
    <text evidence="1">The sequence shown here is derived from an EMBL/GenBank/DDBJ whole genome shotgun (WGS) entry which is preliminary data.</text>
</comment>
<sequence length="47" mass="5147">FEVTCFADYHCTDGNVCKIFIEGTACVSNTTKIDNEPTKNLSQIGCD</sequence>
<gene>
    <name evidence="1" type="ORF">SPELUC_LOCUS16273</name>
</gene>
<evidence type="ECO:0000313" key="2">
    <source>
        <dbReference type="Proteomes" id="UP000789366"/>
    </source>
</evidence>
<accession>A0ACA9R6E1</accession>
<name>A0ACA9R6E1_9GLOM</name>